<evidence type="ECO:0000256" key="1">
    <source>
        <dbReference type="SAM" id="Phobius"/>
    </source>
</evidence>
<accession>A0A5N6YUC7</accession>
<keyword evidence="1" id="KW-0812">Transmembrane</keyword>
<protein>
    <submittedName>
        <fullName evidence="2">Uncharacterized protein</fullName>
    </submittedName>
</protein>
<reference evidence="3" key="1">
    <citation type="submission" date="2019-04" db="EMBL/GenBank/DDBJ databases">
        <title>Friends and foes A comparative genomics studyof 23 Aspergillus species from section Flavi.</title>
        <authorList>
            <consortium name="DOE Joint Genome Institute"/>
            <person name="Kjaerbolling I."/>
            <person name="Vesth T."/>
            <person name="Frisvad J.C."/>
            <person name="Nybo J.L."/>
            <person name="Theobald S."/>
            <person name="Kildgaard S."/>
            <person name="Isbrandt T."/>
            <person name="Kuo A."/>
            <person name="Sato A."/>
            <person name="Lyhne E.K."/>
            <person name="Kogle M.E."/>
            <person name="Wiebenga A."/>
            <person name="Kun R.S."/>
            <person name="Lubbers R.J."/>
            <person name="Makela M.R."/>
            <person name="Barry K."/>
            <person name="Chovatia M."/>
            <person name="Clum A."/>
            <person name="Daum C."/>
            <person name="Haridas S."/>
            <person name="He G."/>
            <person name="LaButti K."/>
            <person name="Lipzen A."/>
            <person name="Mondo S."/>
            <person name="Riley R."/>
            <person name="Salamov A."/>
            <person name="Simmons B.A."/>
            <person name="Magnuson J.K."/>
            <person name="Henrissat B."/>
            <person name="Mortensen U.H."/>
            <person name="Larsen T.O."/>
            <person name="Devries R.P."/>
            <person name="Grigoriev I.V."/>
            <person name="Machida M."/>
            <person name="Baker S.E."/>
            <person name="Andersen M.R."/>
        </authorList>
    </citation>
    <scope>NUCLEOTIDE SEQUENCE [LARGE SCALE GENOMIC DNA]</scope>
    <source>
        <strain evidence="3">CBS 553.77</strain>
    </source>
</reference>
<keyword evidence="1" id="KW-1133">Transmembrane helix</keyword>
<gene>
    <name evidence="2" type="ORF">BDV28DRAFT_142061</name>
</gene>
<dbReference type="Proteomes" id="UP000327118">
    <property type="component" value="Unassembled WGS sequence"/>
</dbReference>
<name>A0A5N6YUC7_9EURO</name>
<feature type="transmembrane region" description="Helical" evidence="1">
    <location>
        <begin position="34"/>
        <end position="52"/>
    </location>
</feature>
<evidence type="ECO:0000313" key="3">
    <source>
        <dbReference type="Proteomes" id="UP000327118"/>
    </source>
</evidence>
<evidence type="ECO:0000313" key="2">
    <source>
        <dbReference type="EMBL" id="KAE8349041.1"/>
    </source>
</evidence>
<dbReference type="AlphaFoldDB" id="A0A5N6YUC7"/>
<keyword evidence="3" id="KW-1185">Reference proteome</keyword>
<organism evidence="2 3">
    <name type="scientific">Aspergillus coremiiformis</name>
    <dbReference type="NCBI Taxonomy" id="138285"/>
    <lineage>
        <taxon>Eukaryota</taxon>
        <taxon>Fungi</taxon>
        <taxon>Dikarya</taxon>
        <taxon>Ascomycota</taxon>
        <taxon>Pezizomycotina</taxon>
        <taxon>Eurotiomycetes</taxon>
        <taxon>Eurotiomycetidae</taxon>
        <taxon>Eurotiales</taxon>
        <taxon>Aspergillaceae</taxon>
        <taxon>Aspergillus</taxon>
        <taxon>Aspergillus subgen. Circumdati</taxon>
    </lineage>
</organism>
<keyword evidence="1" id="KW-0472">Membrane</keyword>
<sequence>MSFHFLHRAASIDLRWVCLYSSCVTVTPVTFDSFSFIITIIYYLVNLCLKALRANVE</sequence>
<dbReference type="EMBL" id="ML739355">
    <property type="protein sequence ID" value="KAE8349041.1"/>
    <property type="molecule type" value="Genomic_DNA"/>
</dbReference>
<proteinExistence type="predicted"/>